<dbReference type="InterPro" id="IPR022454">
    <property type="entry name" value="CHP03883_F420-assoc"/>
</dbReference>
<dbReference type="Gene3D" id="1.20.150.30">
    <property type="entry name" value="Zincin-like metallopeptidase, N-terminal domain"/>
    <property type="match status" value="1"/>
</dbReference>
<dbReference type="InterPro" id="IPR042271">
    <property type="entry name" value="Zinicin_2_N"/>
</dbReference>
<accession>A0A6J7Q5T8</accession>
<dbReference type="NCBIfam" id="TIGR03883">
    <property type="entry name" value="DUF2342_F420"/>
    <property type="match status" value="1"/>
</dbReference>
<reference evidence="1" key="1">
    <citation type="submission" date="2020-05" db="EMBL/GenBank/DDBJ databases">
        <authorList>
            <person name="Chiriac C."/>
            <person name="Salcher M."/>
            <person name="Ghai R."/>
            <person name="Kavagutti S V."/>
        </authorList>
    </citation>
    <scope>NUCLEOTIDE SEQUENCE</scope>
</reference>
<proteinExistence type="predicted"/>
<dbReference type="InterPro" id="IPR018766">
    <property type="entry name" value="Zinicin_2"/>
</dbReference>
<sequence>MAPEQVAATNQSRSTVDWPLAVSTAIRLAPSGPVLSQRETQAAVDMLRELALEAVAPVQRVTGLIAPAGSRAQVVDRAVWIASNVSGMQIALASLAERVEGGGPTDLVRGLGARGSAVQLGVVLAWLSGKVLGQYEVFTEPGQPGRLLLVAPTIVQVEQQLQVPSRDFRLWVCLHEETHRVQFGAVPWLGAYLASLVNEFIEASDLSLSETLRRVAAVMGSIARKGSLVEAVQSPEQREIFDKMTGVMSLLEGHADVVMDDVGPQVIPSVGLIRERFTARRNSPKAIDALARRALGMDMKMRQYTEGAAFVRHVVDDIGMSGFNQVWTSPETLPTRNEIANPGAWVKRMASE</sequence>
<name>A0A6J7Q5T8_9ZZZZ</name>
<evidence type="ECO:0000313" key="1">
    <source>
        <dbReference type="EMBL" id="CAB5009872.1"/>
    </source>
</evidence>
<dbReference type="PANTHER" id="PTHR39420:SF1">
    <property type="entry name" value="HYDROLASE"/>
    <property type="match status" value="1"/>
</dbReference>
<dbReference type="PANTHER" id="PTHR39420">
    <property type="match status" value="1"/>
</dbReference>
<dbReference type="SUPFAM" id="SSF55486">
    <property type="entry name" value="Metalloproteases ('zincins'), catalytic domain"/>
    <property type="match status" value="1"/>
</dbReference>
<gene>
    <name evidence="1" type="ORF">UFOPK4043_01005</name>
</gene>
<dbReference type="Pfam" id="PF10103">
    <property type="entry name" value="Zincin_2"/>
    <property type="match status" value="1"/>
</dbReference>
<organism evidence="1">
    <name type="scientific">freshwater metagenome</name>
    <dbReference type="NCBI Taxonomy" id="449393"/>
    <lineage>
        <taxon>unclassified sequences</taxon>
        <taxon>metagenomes</taxon>
        <taxon>ecological metagenomes</taxon>
    </lineage>
</organism>
<dbReference type="AlphaFoldDB" id="A0A6J7Q5T8"/>
<dbReference type="EMBL" id="CAFBPA010000150">
    <property type="protein sequence ID" value="CAB5009872.1"/>
    <property type="molecule type" value="Genomic_DNA"/>
</dbReference>
<protein>
    <submittedName>
        <fullName evidence="1">Unannotated protein</fullName>
    </submittedName>
</protein>
<dbReference type="NCBIfam" id="TIGR03624">
    <property type="entry name" value="putative hydrolase"/>
    <property type="match status" value="1"/>
</dbReference>